<protein>
    <recommendedName>
        <fullName evidence="3">Disease resistance protein</fullName>
    </recommendedName>
</protein>
<evidence type="ECO:0008006" key="3">
    <source>
        <dbReference type="Google" id="ProtNLM"/>
    </source>
</evidence>
<name>A0A7N2MTG4_QUELO</name>
<dbReference type="InParanoid" id="A0A7N2MTG4"/>
<dbReference type="EMBL" id="LRBV02000010">
    <property type="status" value="NOT_ANNOTATED_CDS"/>
    <property type="molecule type" value="Genomic_DNA"/>
</dbReference>
<keyword evidence="2" id="KW-1185">Reference proteome</keyword>
<dbReference type="SUPFAM" id="SSF52047">
    <property type="entry name" value="RNI-like"/>
    <property type="match status" value="1"/>
</dbReference>
<sequence length="155" mass="17995">MEKVRRIGSEFYSYSDGSYRNTTTLFPALRILKLVEIIALEEWKDVGEVLVFPCLKEFTISYCNELRDLLDSLHTCVSLQKLMVWECPELRYWPENELSKIDHIPFVDIQDSGWPDCSDFEDQLRKLARSLHLGTVASVKSLNCGFTLTYKMTNS</sequence>
<dbReference type="Gene3D" id="3.80.10.10">
    <property type="entry name" value="Ribonuclease Inhibitor"/>
    <property type="match status" value="1"/>
</dbReference>
<proteinExistence type="predicted"/>
<dbReference type="InterPro" id="IPR032675">
    <property type="entry name" value="LRR_dom_sf"/>
</dbReference>
<dbReference type="Proteomes" id="UP000594261">
    <property type="component" value="Chromosome 10"/>
</dbReference>
<dbReference type="AlphaFoldDB" id="A0A7N2MTG4"/>
<evidence type="ECO:0000313" key="2">
    <source>
        <dbReference type="Proteomes" id="UP000594261"/>
    </source>
</evidence>
<dbReference type="EnsemblPlants" id="QL10p062197:mrna">
    <property type="protein sequence ID" value="QL10p062197:mrna"/>
    <property type="gene ID" value="QL10p062197"/>
</dbReference>
<reference evidence="1" key="2">
    <citation type="submission" date="2021-01" db="UniProtKB">
        <authorList>
            <consortium name="EnsemblPlants"/>
        </authorList>
    </citation>
    <scope>IDENTIFICATION</scope>
</reference>
<accession>A0A7N2MTG4</accession>
<evidence type="ECO:0000313" key="1">
    <source>
        <dbReference type="EnsemblPlants" id="QL10p062197:mrna"/>
    </source>
</evidence>
<organism evidence="1 2">
    <name type="scientific">Quercus lobata</name>
    <name type="common">Valley oak</name>
    <dbReference type="NCBI Taxonomy" id="97700"/>
    <lineage>
        <taxon>Eukaryota</taxon>
        <taxon>Viridiplantae</taxon>
        <taxon>Streptophyta</taxon>
        <taxon>Embryophyta</taxon>
        <taxon>Tracheophyta</taxon>
        <taxon>Spermatophyta</taxon>
        <taxon>Magnoliopsida</taxon>
        <taxon>eudicotyledons</taxon>
        <taxon>Gunneridae</taxon>
        <taxon>Pentapetalae</taxon>
        <taxon>rosids</taxon>
        <taxon>fabids</taxon>
        <taxon>Fagales</taxon>
        <taxon>Fagaceae</taxon>
        <taxon>Quercus</taxon>
    </lineage>
</organism>
<dbReference type="Gramene" id="QL10p062197:mrna">
    <property type="protein sequence ID" value="QL10p062197:mrna"/>
    <property type="gene ID" value="QL10p062197"/>
</dbReference>
<reference evidence="1 2" key="1">
    <citation type="journal article" date="2016" name="G3 (Bethesda)">
        <title>First Draft Assembly and Annotation of the Genome of a California Endemic Oak Quercus lobata Nee (Fagaceae).</title>
        <authorList>
            <person name="Sork V.L."/>
            <person name="Fitz-Gibbon S.T."/>
            <person name="Puiu D."/>
            <person name="Crepeau M."/>
            <person name="Gugger P.F."/>
            <person name="Sherman R."/>
            <person name="Stevens K."/>
            <person name="Langley C.H."/>
            <person name="Pellegrini M."/>
            <person name="Salzberg S.L."/>
        </authorList>
    </citation>
    <scope>NUCLEOTIDE SEQUENCE [LARGE SCALE GENOMIC DNA]</scope>
    <source>
        <strain evidence="1 2">cv. SW786</strain>
    </source>
</reference>